<name>A0A2N9FFD6_FAGSY</name>
<sequence>MRSRLKYVPSLAKLTALRKLDLSHSGIKEIPQGMEMLVSLKYLNHYARNLEILPAGIFPKLTSLQFLMIYGASKTLKVKGEEVACLRKLETFAGQLYDQNDFHAYCVLQLSCILLENLVSLKLIHLCNLCVLLSGGIAASLPSGIFSALKNLSISGCPSIKKLFEVSLLLHLQNLEDLRVYRCYQMEEILEQVTRPEYVLGESSNLCTNNDFMTISLPLLRHLSLEFLPKLESIYRGTMVCHSLQVIQVFGCPKLKRIPLSLPLIDGQPSPPPKLERISTSTWEALEWEHPNAKNVLQPLVRSVQTS</sequence>
<reference evidence="3" key="1">
    <citation type="submission" date="2018-02" db="EMBL/GenBank/DDBJ databases">
        <authorList>
            <person name="Cohen D.B."/>
            <person name="Kent A.D."/>
        </authorList>
    </citation>
    <scope>NUCLEOTIDE SEQUENCE</scope>
</reference>
<gene>
    <name evidence="3" type="ORF">FSB_LOCUS13431</name>
</gene>
<evidence type="ECO:0000259" key="2">
    <source>
        <dbReference type="Pfam" id="PF23247"/>
    </source>
</evidence>
<protein>
    <recommendedName>
        <fullName evidence="2">Disease resistance protein At4g27190-like leucine-rich repeats domain-containing protein</fullName>
    </recommendedName>
</protein>
<dbReference type="SUPFAM" id="SSF52058">
    <property type="entry name" value="L domain-like"/>
    <property type="match status" value="1"/>
</dbReference>
<dbReference type="InterPro" id="IPR032675">
    <property type="entry name" value="LRR_dom_sf"/>
</dbReference>
<dbReference type="Pfam" id="PF23247">
    <property type="entry name" value="LRR_RPS2"/>
    <property type="match status" value="1"/>
</dbReference>
<dbReference type="AlphaFoldDB" id="A0A2N9FFD6"/>
<organism evidence="3">
    <name type="scientific">Fagus sylvatica</name>
    <name type="common">Beechnut</name>
    <dbReference type="NCBI Taxonomy" id="28930"/>
    <lineage>
        <taxon>Eukaryota</taxon>
        <taxon>Viridiplantae</taxon>
        <taxon>Streptophyta</taxon>
        <taxon>Embryophyta</taxon>
        <taxon>Tracheophyta</taxon>
        <taxon>Spermatophyta</taxon>
        <taxon>Magnoliopsida</taxon>
        <taxon>eudicotyledons</taxon>
        <taxon>Gunneridae</taxon>
        <taxon>Pentapetalae</taxon>
        <taxon>rosids</taxon>
        <taxon>fabids</taxon>
        <taxon>Fagales</taxon>
        <taxon>Fagaceae</taxon>
        <taxon>Fagus</taxon>
    </lineage>
</organism>
<keyword evidence="1" id="KW-0611">Plant defense</keyword>
<feature type="domain" description="Disease resistance protein At4g27190-like leucine-rich repeats" evidence="2">
    <location>
        <begin position="142"/>
        <end position="258"/>
    </location>
</feature>
<evidence type="ECO:0000313" key="3">
    <source>
        <dbReference type="EMBL" id="SPC85549.1"/>
    </source>
</evidence>
<dbReference type="PANTHER" id="PTHR33463">
    <property type="entry name" value="NB-ARC DOMAIN-CONTAINING PROTEIN-RELATED"/>
    <property type="match status" value="1"/>
</dbReference>
<dbReference type="EMBL" id="OIVN01000786">
    <property type="protein sequence ID" value="SPC85549.1"/>
    <property type="molecule type" value="Genomic_DNA"/>
</dbReference>
<dbReference type="InterPro" id="IPR050905">
    <property type="entry name" value="Plant_NBS-LRR"/>
</dbReference>
<dbReference type="PANTHER" id="PTHR33463:SF183">
    <property type="entry name" value="NB-ARC DOMAIN DISEASE RESISTANCE PROTEIN"/>
    <property type="match status" value="1"/>
</dbReference>
<dbReference type="Gene3D" id="3.80.10.10">
    <property type="entry name" value="Ribonuclease Inhibitor"/>
    <property type="match status" value="1"/>
</dbReference>
<evidence type="ECO:0000256" key="1">
    <source>
        <dbReference type="ARBA" id="ARBA00022821"/>
    </source>
</evidence>
<proteinExistence type="predicted"/>
<dbReference type="InterPro" id="IPR057135">
    <property type="entry name" value="At4g27190-like_LRR"/>
</dbReference>
<accession>A0A2N9FFD6</accession>